<feature type="transmembrane region" description="Helical" evidence="6">
    <location>
        <begin position="60"/>
        <end position="80"/>
    </location>
</feature>
<sequence length="614" mass="65767">MHTHHATSHTHPPPVLSAVRIVSLLSSLLVALASGTNYVFSAYGPQLGARLHLSHTELNIIGLSGNIGVYGTAPLWGKLVDSKGPRILLVIGFASLLSGYLGIRYFFDAGLPEGMTDLTIAGFCALVLCGFMTGIGGNGGLASAMNATAKSFPDRARATTTGIVLSGFGLSAFLFSTIAHVFYPGDTSEFLLLLAIGTSLPMVWGFFFVRPIPLPHSELIHTIEHGHGETSPNVLSRENNSTTHLLKHDNASADDFAVEDEEEEEAISASFELYPGSATHQAEASDYIVPRPADSVALSQTRGLHSHSRHRSKSSFSVSRGSISRHRGLGIGVGADGSPNMRGFALAGTRNFWLLFTITSLLSGTGLMYINNVGSISQALYAESHDEYDDVKSAQLQALQVSTISITNCIGRIMIGVIADITKNYLKLPRSFCISLVAALFVVSQAVLYNVEHVNNLWKASALLGLAYGSLFGLFPTITIEWFGLPHFSENWGFVSLSPMIGGNVFSIAFGQNLDAHAPSEASPEDSSTSLLSSTLSTTSSLFARGGLPSEHQCLQGRVCYTDSIKMTIVACCFALVLAVYAGWRDRHSSKGKGQSLIPDSESESEVLWEEEEE</sequence>
<dbReference type="Pfam" id="PF07690">
    <property type="entry name" value="MFS_1"/>
    <property type="match status" value="1"/>
</dbReference>
<evidence type="ECO:0008006" key="9">
    <source>
        <dbReference type="Google" id="ProtNLM"/>
    </source>
</evidence>
<feature type="transmembrane region" description="Helical" evidence="6">
    <location>
        <begin position="119"/>
        <end position="141"/>
    </location>
</feature>
<feature type="transmembrane region" description="Helical" evidence="6">
    <location>
        <begin position="492"/>
        <end position="510"/>
    </location>
</feature>
<dbReference type="Proteomes" id="UP001497453">
    <property type="component" value="Chromosome 7"/>
</dbReference>
<feature type="transmembrane region" description="Helical" evidence="6">
    <location>
        <begin position="457"/>
        <end position="480"/>
    </location>
</feature>
<feature type="transmembrane region" description="Helical" evidence="6">
    <location>
        <begin position="21"/>
        <end position="40"/>
    </location>
</feature>
<feature type="transmembrane region" description="Helical" evidence="6">
    <location>
        <begin position="190"/>
        <end position="209"/>
    </location>
</feature>
<evidence type="ECO:0000256" key="5">
    <source>
        <dbReference type="SAM" id="MobiDB-lite"/>
    </source>
</evidence>
<name>A0ABP1DZT1_9APHY</name>
<feature type="transmembrane region" description="Helical" evidence="6">
    <location>
        <begin position="398"/>
        <end position="419"/>
    </location>
</feature>
<feature type="transmembrane region" description="Helical" evidence="6">
    <location>
        <begin position="565"/>
        <end position="584"/>
    </location>
</feature>
<feature type="region of interest" description="Disordered" evidence="5">
    <location>
        <begin position="589"/>
        <end position="614"/>
    </location>
</feature>
<dbReference type="Gene3D" id="1.20.1250.20">
    <property type="entry name" value="MFS general substrate transporter like domains"/>
    <property type="match status" value="2"/>
</dbReference>
<comment type="subcellular location">
    <subcellularLocation>
        <location evidence="1">Membrane</location>
        <topology evidence="1">Multi-pass membrane protein</topology>
    </subcellularLocation>
</comment>
<protein>
    <recommendedName>
        <fullName evidence="9">MFS general substrate transporter</fullName>
    </recommendedName>
</protein>
<feature type="transmembrane region" description="Helical" evidence="6">
    <location>
        <begin position="351"/>
        <end position="370"/>
    </location>
</feature>
<proteinExistence type="predicted"/>
<dbReference type="PANTHER" id="PTHR21576:SF160">
    <property type="entry name" value="NODULIN-LIKE DOMAIN-CONTAINING PROTEIN"/>
    <property type="match status" value="1"/>
</dbReference>
<gene>
    <name evidence="7" type="ORF">GFSPODELE1_LOCUS9213</name>
</gene>
<evidence type="ECO:0000256" key="4">
    <source>
        <dbReference type="ARBA" id="ARBA00023136"/>
    </source>
</evidence>
<feature type="compositionally biased region" description="Acidic residues" evidence="5">
    <location>
        <begin position="601"/>
        <end position="614"/>
    </location>
</feature>
<evidence type="ECO:0000313" key="8">
    <source>
        <dbReference type="Proteomes" id="UP001497453"/>
    </source>
</evidence>
<dbReference type="EMBL" id="OZ037950">
    <property type="protein sequence ID" value="CAL1713245.1"/>
    <property type="molecule type" value="Genomic_DNA"/>
</dbReference>
<feature type="transmembrane region" description="Helical" evidence="6">
    <location>
        <begin position="431"/>
        <end position="451"/>
    </location>
</feature>
<dbReference type="SUPFAM" id="SSF103473">
    <property type="entry name" value="MFS general substrate transporter"/>
    <property type="match status" value="1"/>
</dbReference>
<feature type="compositionally biased region" description="Basic residues" evidence="5">
    <location>
        <begin position="304"/>
        <end position="313"/>
    </location>
</feature>
<feature type="transmembrane region" description="Helical" evidence="6">
    <location>
        <begin position="87"/>
        <end position="107"/>
    </location>
</feature>
<feature type="region of interest" description="Disordered" evidence="5">
    <location>
        <begin position="299"/>
        <end position="321"/>
    </location>
</feature>
<evidence type="ECO:0000313" key="7">
    <source>
        <dbReference type="EMBL" id="CAL1713245.1"/>
    </source>
</evidence>
<evidence type="ECO:0000256" key="2">
    <source>
        <dbReference type="ARBA" id="ARBA00022692"/>
    </source>
</evidence>
<reference evidence="8" key="1">
    <citation type="submission" date="2024-04" db="EMBL/GenBank/DDBJ databases">
        <authorList>
            <person name="Shaw F."/>
            <person name="Minotto A."/>
        </authorList>
    </citation>
    <scope>NUCLEOTIDE SEQUENCE [LARGE SCALE GENOMIC DNA]</scope>
</reference>
<keyword evidence="8" id="KW-1185">Reference proteome</keyword>
<evidence type="ECO:0000256" key="1">
    <source>
        <dbReference type="ARBA" id="ARBA00004141"/>
    </source>
</evidence>
<organism evidence="7 8">
    <name type="scientific">Somion occarium</name>
    <dbReference type="NCBI Taxonomy" id="3059160"/>
    <lineage>
        <taxon>Eukaryota</taxon>
        <taxon>Fungi</taxon>
        <taxon>Dikarya</taxon>
        <taxon>Basidiomycota</taxon>
        <taxon>Agaricomycotina</taxon>
        <taxon>Agaricomycetes</taxon>
        <taxon>Polyporales</taxon>
        <taxon>Cerrenaceae</taxon>
        <taxon>Somion</taxon>
    </lineage>
</organism>
<evidence type="ECO:0000256" key="3">
    <source>
        <dbReference type="ARBA" id="ARBA00022989"/>
    </source>
</evidence>
<keyword evidence="4 6" id="KW-0472">Membrane</keyword>
<evidence type="ECO:0000256" key="6">
    <source>
        <dbReference type="SAM" id="Phobius"/>
    </source>
</evidence>
<dbReference type="PANTHER" id="PTHR21576">
    <property type="entry name" value="UNCHARACTERIZED NODULIN-LIKE PROTEIN"/>
    <property type="match status" value="1"/>
</dbReference>
<keyword evidence="2 6" id="KW-0812">Transmembrane</keyword>
<dbReference type="InterPro" id="IPR011701">
    <property type="entry name" value="MFS"/>
</dbReference>
<keyword evidence="3 6" id="KW-1133">Transmembrane helix</keyword>
<feature type="transmembrane region" description="Helical" evidence="6">
    <location>
        <begin position="162"/>
        <end position="184"/>
    </location>
</feature>
<dbReference type="InterPro" id="IPR036259">
    <property type="entry name" value="MFS_trans_sf"/>
</dbReference>
<accession>A0ABP1DZT1</accession>